<reference evidence="3 4" key="1">
    <citation type="submission" date="2019-03" db="EMBL/GenBank/DDBJ databases">
        <title>Genomic Encyclopedia of Type Strains, Phase IV (KMG-IV): sequencing the most valuable type-strain genomes for metagenomic binning, comparative biology and taxonomic classification.</title>
        <authorList>
            <person name="Goeker M."/>
        </authorList>
    </citation>
    <scope>NUCLEOTIDE SEQUENCE [LARGE SCALE GENOMIC DNA]</scope>
    <source>
        <strain evidence="3 4">DSM 13054</strain>
    </source>
</reference>
<sequence length="129" mass="15423">MKEEIYREIGRRLRELRRQKGFTQRQVAKYLGINQRQLAWYEKGRGTISTYILERLARLYGCDYKYLLGNNESSKRQITASFSTCKISDEDLEVIAFANQFVMNLDTMYSMDEKLKNRPEFNKITERRS</sequence>
<evidence type="ECO:0000313" key="3">
    <source>
        <dbReference type="EMBL" id="TCO68235.1"/>
    </source>
</evidence>
<dbReference type="AlphaFoldDB" id="A0A4R2KNT1"/>
<dbReference type="RefSeq" id="WP_132039011.1">
    <property type="nucleotide sequence ID" value="NZ_SLWU01000003.1"/>
</dbReference>
<dbReference type="PANTHER" id="PTHR46558">
    <property type="entry name" value="TRACRIPTIONAL REGULATORY PROTEIN-RELATED-RELATED"/>
    <property type="match status" value="1"/>
</dbReference>
<dbReference type="PANTHER" id="PTHR46558:SF11">
    <property type="entry name" value="HTH-TYPE TRANSCRIPTIONAL REGULATOR XRE"/>
    <property type="match status" value="1"/>
</dbReference>
<dbReference type="Proteomes" id="UP000294886">
    <property type="component" value="Unassembled WGS sequence"/>
</dbReference>
<evidence type="ECO:0000256" key="1">
    <source>
        <dbReference type="ARBA" id="ARBA00023125"/>
    </source>
</evidence>
<name>A0A4R2KNT1_9THEO</name>
<protein>
    <submittedName>
        <fullName evidence="3">Helix-turn-helix protein</fullName>
    </submittedName>
</protein>
<gene>
    <name evidence="3" type="ORF">EV203_103132</name>
</gene>
<evidence type="ECO:0000259" key="2">
    <source>
        <dbReference type="PROSITE" id="PS50943"/>
    </source>
</evidence>
<dbReference type="CDD" id="cd00093">
    <property type="entry name" value="HTH_XRE"/>
    <property type="match status" value="1"/>
</dbReference>
<organism evidence="3 4">
    <name type="scientific">Caldanaerobacter subterraneus</name>
    <dbReference type="NCBI Taxonomy" id="911092"/>
    <lineage>
        <taxon>Bacteria</taxon>
        <taxon>Bacillati</taxon>
        <taxon>Bacillota</taxon>
        <taxon>Clostridia</taxon>
        <taxon>Thermoanaerobacterales</taxon>
        <taxon>Thermoanaerobacteraceae</taxon>
        <taxon>Caldanaerobacter</taxon>
    </lineage>
</organism>
<evidence type="ECO:0000313" key="4">
    <source>
        <dbReference type="Proteomes" id="UP000294886"/>
    </source>
</evidence>
<dbReference type="Gene3D" id="1.10.260.40">
    <property type="entry name" value="lambda repressor-like DNA-binding domains"/>
    <property type="match status" value="1"/>
</dbReference>
<dbReference type="InterPro" id="IPR001387">
    <property type="entry name" value="Cro/C1-type_HTH"/>
</dbReference>
<dbReference type="GO" id="GO:0003677">
    <property type="term" value="F:DNA binding"/>
    <property type="evidence" value="ECO:0007669"/>
    <property type="project" value="UniProtKB-KW"/>
</dbReference>
<dbReference type="EMBL" id="SLWU01000003">
    <property type="protein sequence ID" value="TCO68235.1"/>
    <property type="molecule type" value="Genomic_DNA"/>
</dbReference>
<dbReference type="Pfam" id="PF13560">
    <property type="entry name" value="HTH_31"/>
    <property type="match status" value="1"/>
</dbReference>
<accession>A0A4R2KNT1</accession>
<proteinExistence type="predicted"/>
<dbReference type="PROSITE" id="PS50943">
    <property type="entry name" value="HTH_CROC1"/>
    <property type="match status" value="1"/>
</dbReference>
<comment type="caution">
    <text evidence="3">The sequence shown here is derived from an EMBL/GenBank/DDBJ whole genome shotgun (WGS) entry which is preliminary data.</text>
</comment>
<keyword evidence="1" id="KW-0238">DNA-binding</keyword>
<dbReference type="InterPro" id="IPR010982">
    <property type="entry name" value="Lambda_DNA-bd_dom_sf"/>
</dbReference>
<dbReference type="SMART" id="SM00530">
    <property type="entry name" value="HTH_XRE"/>
    <property type="match status" value="1"/>
</dbReference>
<feature type="domain" description="HTH cro/C1-type" evidence="2">
    <location>
        <begin position="13"/>
        <end position="67"/>
    </location>
</feature>
<dbReference type="SUPFAM" id="SSF47413">
    <property type="entry name" value="lambda repressor-like DNA-binding domains"/>
    <property type="match status" value="1"/>
</dbReference>